<dbReference type="EMBL" id="UGMX01000002">
    <property type="protein sequence ID" value="STW08063.1"/>
    <property type="molecule type" value="Genomic_DNA"/>
</dbReference>
<keyword evidence="2" id="KW-1133">Transmembrane helix</keyword>
<dbReference type="EMBL" id="FZTC01000017">
    <property type="protein sequence ID" value="SNU34905.1"/>
    <property type="molecule type" value="Genomic_DNA"/>
</dbReference>
<dbReference type="Proteomes" id="UP000254571">
    <property type="component" value="Unassembled WGS sequence"/>
</dbReference>
<protein>
    <submittedName>
        <fullName evidence="4">Suppression of copper sensitivity: putative copper binding protein ScsA</fullName>
    </submittedName>
</protein>
<accession>A0A285B1Y3</accession>
<evidence type="ECO:0000256" key="1">
    <source>
        <dbReference type="SAM" id="MobiDB-lite"/>
    </source>
</evidence>
<evidence type="ECO:0000313" key="4">
    <source>
        <dbReference type="EMBL" id="STW08063.1"/>
    </source>
</evidence>
<keyword evidence="2" id="KW-0812">Transmembrane</keyword>
<keyword evidence="2" id="KW-0472">Membrane</keyword>
<name>A0A285B1Y3_9ENTR</name>
<proteinExistence type="predicted"/>
<reference evidence="4 6" key="3">
    <citation type="submission" date="2018-06" db="EMBL/GenBank/DDBJ databases">
        <authorList>
            <consortium name="Pathogen Informatics"/>
            <person name="Doyle S."/>
        </authorList>
    </citation>
    <scope>NUCLEOTIDE SEQUENCE [LARGE SCALE GENOMIC DNA]</scope>
    <source>
        <strain evidence="4 6">NCTC9149</strain>
    </source>
</reference>
<evidence type="ECO:0000313" key="3">
    <source>
        <dbReference type="EMBL" id="SNU34905.1"/>
    </source>
</evidence>
<reference evidence="3" key="1">
    <citation type="submission" date="2017-08" db="EMBL/GenBank/DDBJ databases">
        <authorList>
            <person name="de Groot N.N."/>
        </authorList>
    </citation>
    <scope>NUCLEOTIDE SEQUENCE [LARGE SCALE GENOMIC DNA]</scope>
    <source>
        <strain evidence="3">06D021</strain>
    </source>
</reference>
<dbReference type="Proteomes" id="UP000220639">
    <property type="component" value="Unassembled WGS sequence"/>
</dbReference>
<feature type="transmembrane region" description="Helical" evidence="2">
    <location>
        <begin position="83"/>
        <end position="103"/>
    </location>
</feature>
<feature type="region of interest" description="Disordered" evidence="1">
    <location>
        <begin position="51"/>
        <end position="70"/>
    </location>
</feature>
<reference evidence="5" key="2">
    <citation type="submission" date="2017-08" db="EMBL/GenBank/DDBJ databases">
        <authorList>
            <person name="Brisse S."/>
        </authorList>
    </citation>
    <scope>NUCLEOTIDE SEQUENCE [LARGE SCALE GENOMIC DNA]</scope>
    <source>
        <strain evidence="5">06D021</strain>
    </source>
</reference>
<dbReference type="AlphaFoldDB" id="A0A285B1Y3"/>
<evidence type="ECO:0000313" key="6">
    <source>
        <dbReference type="Proteomes" id="UP000254571"/>
    </source>
</evidence>
<evidence type="ECO:0000313" key="5">
    <source>
        <dbReference type="Proteomes" id="UP000220639"/>
    </source>
</evidence>
<gene>
    <name evidence="3" type="ORF">KOSB73_240072</name>
    <name evidence="4" type="ORF">NCTC9149_04506</name>
</gene>
<evidence type="ECO:0000256" key="2">
    <source>
        <dbReference type="SAM" id="Phobius"/>
    </source>
</evidence>
<feature type="compositionally biased region" description="Low complexity" evidence="1">
    <location>
        <begin position="52"/>
        <end position="69"/>
    </location>
</feature>
<sequence length="131" mass="14680">MSWYPMRNRRLPGKWFLILTCFVMAFCLVQRAAYLHHFLADASAQAQESVLSAQAQQPSSEEAEQGPSPCQLSAKSLLCTQPLFFDGALPAVLLFLTLLQLLAAGRPVVLRDDPVRPPTLRIHLKNCVFRE</sequence>
<organism evidence="3 5">
    <name type="scientific">Klebsiella grimontii</name>
    <dbReference type="NCBI Taxonomy" id="2058152"/>
    <lineage>
        <taxon>Bacteria</taxon>
        <taxon>Pseudomonadati</taxon>
        <taxon>Pseudomonadota</taxon>
        <taxon>Gammaproteobacteria</taxon>
        <taxon>Enterobacterales</taxon>
        <taxon>Enterobacteriaceae</taxon>
        <taxon>Klebsiella/Raoultella group</taxon>
        <taxon>Klebsiella</taxon>
    </lineage>
</organism>